<evidence type="ECO:0000313" key="1">
    <source>
        <dbReference type="EMBL" id="PIS20875.1"/>
    </source>
</evidence>
<dbReference type="InterPro" id="IPR023346">
    <property type="entry name" value="Lysozyme-like_dom_sf"/>
</dbReference>
<dbReference type="AlphaFoldDB" id="A0A2H0X7Q7"/>
<dbReference type="SUPFAM" id="SSF53955">
    <property type="entry name" value="Lysozyme-like"/>
    <property type="match status" value="1"/>
</dbReference>
<name>A0A2H0X7Q7_UNCKA</name>
<dbReference type="Proteomes" id="UP000231414">
    <property type="component" value="Unassembled WGS sequence"/>
</dbReference>
<gene>
    <name evidence="1" type="ORF">COT52_01495</name>
</gene>
<proteinExistence type="predicted"/>
<evidence type="ECO:0008006" key="3">
    <source>
        <dbReference type="Google" id="ProtNLM"/>
    </source>
</evidence>
<sequence length="191" mass="21497">MKNISKTKIKLGLKIAKNITLTGAIFGALFCLSSLKNKSVPKAQFRQSYNFKETAVSFELTASQDNRAVRLNKYLEGKNSPLAEHTDLLVKKADENDLDWRLLTAISGIESSFGKAQLDGSNNAWGWGGGYIYFDSWGEAITKVSNSLGERWAKKGGRDHWQLSKSYCPPNWYNWSMAVEKFMKEISKTQV</sequence>
<comment type="caution">
    <text evidence="1">The sequence shown here is derived from an EMBL/GenBank/DDBJ whole genome shotgun (WGS) entry which is preliminary data.</text>
</comment>
<dbReference type="EMBL" id="PEYW01000022">
    <property type="protein sequence ID" value="PIS20875.1"/>
    <property type="molecule type" value="Genomic_DNA"/>
</dbReference>
<accession>A0A2H0X7Q7</accession>
<protein>
    <recommendedName>
        <fullName evidence="3">Mannosyl-glycoprotein endo-beta-N-acetylglucosamidase-like domain-containing protein</fullName>
    </recommendedName>
</protein>
<reference evidence="2" key="1">
    <citation type="submission" date="2017-09" db="EMBL/GenBank/DDBJ databases">
        <title>Depth-based differentiation of microbial function through sediment-hosted aquifers and enrichment of novel symbionts in the deep terrestrial subsurface.</title>
        <authorList>
            <person name="Probst A.J."/>
            <person name="Ladd B."/>
            <person name="Jarett J.K."/>
            <person name="Geller-Mcgrath D.E."/>
            <person name="Sieber C.M.K."/>
            <person name="Emerson J.B."/>
            <person name="Anantharaman K."/>
            <person name="Thomas B.C."/>
            <person name="Malmstrom R."/>
            <person name="Stieglmeier M."/>
            <person name="Klingl A."/>
            <person name="Woyke T."/>
            <person name="Ryan C.M."/>
            <person name="Banfield J.F."/>
        </authorList>
    </citation>
    <scope>NUCLEOTIDE SEQUENCE [LARGE SCALE GENOMIC DNA]</scope>
</reference>
<evidence type="ECO:0000313" key="2">
    <source>
        <dbReference type="Proteomes" id="UP000231414"/>
    </source>
</evidence>
<organism evidence="1 2">
    <name type="scientific">candidate division WWE3 bacterium CG08_land_8_20_14_0_20_43_13</name>
    <dbReference type="NCBI Taxonomy" id="1975087"/>
    <lineage>
        <taxon>Bacteria</taxon>
        <taxon>Katanobacteria</taxon>
    </lineage>
</organism>